<organism evidence="2 3">
    <name type="scientific">Meganyctiphanes norvegica</name>
    <name type="common">Northern krill</name>
    <name type="synonym">Thysanopoda norvegica</name>
    <dbReference type="NCBI Taxonomy" id="48144"/>
    <lineage>
        <taxon>Eukaryota</taxon>
        <taxon>Metazoa</taxon>
        <taxon>Ecdysozoa</taxon>
        <taxon>Arthropoda</taxon>
        <taxon>Crustacea</taxon>
        <taxon>Multicrustacea</taxon>
        <taxon>Malacostraca</taxon>
        <taxon>Eumalacostraca</taxon>
        <taxon>Eucarida</taxon>
        <taxon>Euphausiacea</taxon>
        <taxon>Euphausiidae</taxon>
        <taxon>Meganyctiphanes</taxon>
    </lineage>
</organism>
<feature type="signal peptide" evidence="1">
    <location>
        <begin position="1"/>
        <end position="24"/>
    </location>
</feature>
<dbReference type="AlphaFoldDB" id="A0AAV2RF63"/>
<accession>A0AAV2RF63</accession>
<evidence type="ECO:0000313" key="3">
    <source>
        <dbReference type="Proteomes" id="UP001497623"/>
    </source>
</evidence>
<keyword evidence="3" id="KW-1185">Reference proteome</keyword>
<gene>
    <name evidence="2" type="ORF">MNOR_LOCUS24057</name>
</gene>
<dbReference type="Proteomes" id="UP001497623">
    <property type="component" value="Unassembled WGS sequence"/>
</dbReference>
<dbReference type="EMBL" id="CAXKWB010021737">
    <property type="protein sequence ID" value="CAL4123447.1"/>
    <property type="molecule type" value="Genomic_DNA"/>
</dbReference>
<proteinExistence type="predicted"/>
<feature type="chain" id="PRO_5043741135" evidence="1">
    <location>
        <begin position="25"/>
        <end position="264"/>
    </location>
</feature>
<evidence type="ECO:0000313" key="2">
    <source>
        <dbReference type="EMBL" id="CAL4123447.1"/>
    </source>
</evidence>
<name>A0AAV2RF63_MEGNR</name>
<reference evidence="2 3" key="1">
    <citation type="submission" date="2024-05" db="EMBL/GenBank/DDBJ databases">
        <authorList>
            <person name="Wallberg A."/>
        </authorList>
    </citation>
    <scope>NUCLEOTIDE SEQUENCE [LARGE SCALE GENOMIC DNA]</scope>
</reference>
<sequence length="264" mass="29592">MFELRLVVVMAALLGPRIAMVVTAKDTPNTDTNLDDPCSCRMEMENTMYPVIESALNTYMIRLFYFRLASSKSARGRGKRSENTNGDGKEVLLGTNQAERRKRYCRRCGLYCTVRCGKCCQNHAISSFPAANHENLTAISISKRSPPETYPKKFCIKCGLVMTISCEECCETQTRSFGRHKRDGNTCPIDLSATALEEFKNKADFLRNQTRISNELSREEKISIVQDACASYMNFKDHVATIIMLIAGMCPNIQSSSTVLTTIT</sequence>
<comment type="caution">
    <text evidence="2">The sequence shown here is derived from an EMBL/GenBank/DDBJ whole genome shotgun (WGS) entry which is preliminary data.</text>
</comment>
<keyword evidence="1" id="KW-0732">Signal</keyword>
<evidence type="ECO:0000256" key="1">
    <source>
        <dbReference type="SAM" id="SignalP"/>
    </source>
</evidence>
<protein>
    <submittedName>
        <fullName evidence="2">Uncharacterized protein</fullName>
    </submittedName>
</protein>